<dbReference type="RefSeq" id="WP_081848989.1">
    <property type="nucleotide sequence ID" value="NZ_FTNE01000008.1"/>
</dbReference>
<dbReference type="Pfam" id="PF13692">
    <property type="entry name" value="Glyco_trans_1_4"/>
    <property type="match status" value="1"/>
</dbReference>
<reference evidence="2 3" key="1">
    <citation type="submission" date="2017-01" db="EMBL/GenBank/DDBJ databases">
        <authorList>
            <person name="Varghese N."/>
            <person name="Submissions S."/>
        </authorList>
    </citation>
    <scope>NUCLEOTIDE SEQUENCE [LARGE SCALE GENOMIC DNA]</scope>
    <source>
        <strain evidence="2 3">ATCC 35905</strain>
    </source>
</reference>
<dbReference type="AlphaFoldDB" id="A0A8G2CK81"/>
<gene>
    <name evidence="2" type="ORF">SAMN05421828_10859</name>
</gene>
<evidence type="ECO:0000313" key="2">
    <source>
        <dbReference type="EMBL" id="SIQ70601.1"/>
    </source>
</evidence>
<organism evidence="2 3">
    <name type="scientific">Acidiphilium rubrum</name>
    <dbReference type="NCBI Taxonomy" id="526"/>
    <lineage>
        <taxon>Bacteria</taxon>
        <taxon>Pseudomonadati</taxon>
        <taxon>Pseudomonadota</taxon>
        <taxon>Alphaproteobacteria</taxon>
        <taxon>Acetobacterales</taxon>
        <taxon>Acidocellaceae</taxon>
        <taxon>Acidiphilium</taxon>
    </lineage>
</organism>
<dbReference type="Pfam" id="PF13403">
    <property type="entry name" value="Hint_2"/>
    <property type="match status" value="1"/>
</dbReference>
<dbReference type="InterPro" id="IPR036844">
    <property type="entry name" value="Hint_dom_sf"/>
</dbReference>
<comment type="caution">
    <text evidence="2">The sequence shown here is derived from an EMBL/GenBank/DDBJ whole genome shotgun (WGS) entry which is preliminary data.</text>
</comment>
<dbReference type="Gene3D" id="3.40.50.2000">
    <property type="entry name" value="Glycogen Phosphorylase B"/>
    <property type="match status" value="1"/>
</dbReference>
<evidence type="ECO:0000313" key="3">
    <source>
        <dbReference type="Proteomes" id="UP000186308"/>
    </source>
</evidence>
<dbReference type="GO" id="GO:0016740">
    <property type="term" value="F:transferase activity"/>
    <property type="evidence" value="ECO:0007669"/>
    <property type="project" value="UniProtKB-KW"/>
</dbReference>
<dbReference type="EMBL" id="FTNE01000008">
    <property type="protein sequence ID" value="SIQ70601.1"/>
    <property type="molecule type" value="Genomic_DNA"/>
</dbReference>
<feature type="domain" description="Hedgehog/Intein (Hint)" evidence="1">
    <location>
        <begin position="325"/>
        <end position="460"/>
    </location>
</feature>
<keyword evidence="2" id="KW-0808">Transferase</keyword>
<accession>A0A8G2CK81</accession>
<keyword evidence="3" id="KW-1185">Reference proteome</keyword>
<dbReference type="Proteomes" id="UP000186308">
    <property type="component" value="Unassembled WGS sequence"/>
</dbReference>
<dbReference type="OrthoDB" id="9807209at2"/>
<dbReference type="SUPFAM" id="SSF53756">
    <property type="entry name" value="UDP-Glycosyltransferase/glycogen phosphorylase"/>
    <property type="match status" value="1"/>
</dbReference>
<evidence type="ECO:0000259" key="1">
    <source>
        <dbReference type="Pfam" id="PF13403"/>
    </source>
</evidence>
<sequence>MLTLLGATSGGNGGIGLYGEANGASLTNSGTLAGGTGGLGGANITSLLGNDAPAAGGGGGAALILRGTASSLTNTGVVIGGSGGIGGTNVISALSAAGTGGIGGAAISLSGGGYVDNTTSIIGGAGGAGGYNDIAGVLSRTGVGGAGGTGLYLDGGTLLNAGTIDGGAGGLGAVNGAAGEAIVFGGVASTLIAAAGAVFAGTVAANATVADVLELSGTSGVALTGLGTSFTGFNEISFAAGAARTISGDATGLASGQTISGFTGTDALLLTGFSATSASFVSGTGLELSNGTTTDTLNLLGSFTTADFTVSSAGNTTEIALSSAPCYLAGTLIDTDIGAVQVECLAIGDRVRTLNGSFKPIKWIGRRSYSRVAAKSNPRTQPIRFRAGALAEGIPRRDLLVSADHAMYLADVLIPAAALVNGVSVVIADDIDPVQYVHIELETHEVIFAEGAAAESFVDCDSRMLFQNADTFRTLYPNDARTPWAFCAPRCEGGLNVERIRREIAIRAGVAAVLEPGPLIGFVDQALRSRITGWAIDQAHPNEPVELELTDGDALVMRFVAQMFRQDIADANLGSGCAGFDIALPMALAPDRPHVLRIRRASDQRELTGSPLEMPALAAFGEARSALSRVTEIGIAAAATVTEFDEMLDDLARAMQSVRTSRMKVSSGTEGRQPARRQVSRRALIIDDTLPDARRDAGSNAVISHMTSLRRLGFQVEFVPSTPIANPVLVAALTARGILVHCLPAVTSVEEVLRAGGDDYCVIYFHRLGNAEAYAGIARRHCRHARLVYAVADLHWLRLARQAEVEQWPALVDQARSLRSRDLMVMRVVDAVITHSPIERDILLAAMPDLAVTIVPWDVAPGGAPGSFAGRSGVGFVGHFGHMPNLDAVDRLIDRIMPLVWAEAPEIKLLLAGSAAPASLIRWVERMPQLELCGQVEDLAGFFGRVRLSVAPLRFGAGIKGKVLDSFAAGVPCVMSPMAAEGLRLTPELERLVGADDERLAALILEMHGSESAFQQAAVAGQALTAADHAPVCVDSAMRMVVNPVAERVLAA</sequence>
<name>A0A8G2CK81_ACIRU</name>
<protein>
    <submittedName>
        <fullName evidence="2">Glycosyl transferases group 1</fullName>
    </submittedName>
</protein>
<dbReference type="SUPFAM" id="SSF51294">
    <property type="entry name" value="Hedgehog/intein (Hint) domain"/>
    <property type="match status" value="1"/>
</dbReference>
<dbReference type="InterPro" id="IPR028992">
    <property type="entry name" value="Hedgehog/Intein_dom"/>
</dbReference>
<proteinExistence type="predicted"/>